<sequence length="313" mass="32756">MRFSLARPAARRVALAVAAALVLGPLVACQSSGTPTPSPSSSPTLSTTAAAAEFGRLETKFDARLGVYAIDTGSGRAVEHRADERFPYTSTFKALAAGAVLAVTSTAELDRKISYTRADLVPYSPITEKHVDNGMTLRDVADAAVRYSDNTAGNLLFRQLGGPEGLEKALRGLGDQVTEVDRLETALNEAIPGDTRDTSAPRALGTDLQKYVLGDALSTEDRAVLTGWLRGNTTGDKCIRAGVPAGWVVGDKTGAGEYGTRNDIAVAWPPNGAPIVLAIMSTRDEKDATRDDALIAQATTAAVTALTGQPASR</sequence>
<dbReference type="InterPro" id="IPR023650">
    <property type="entry name" value="Beta-lactam_class-A_AS"/>
</dbReference>
<feature type="signal peptide" evidence="6">
    <location>
        <begin position="1"/>
        <end position="28"/>
    </location>
</feature>
<proteinExistence type="inferred from homology"/>
<name>A0ABW3YRR5_9ACTN</name>
<dbReference type="Gene3D" id="3.40.710.10">
    <property type="entry name" value="DD-peptidase/beta-lactamase superfamily"/>
    <property type="match status" value="1"/>
</dbReference>
<dbReference type="PRINTS" id="PR00118">
    <property type="entry name" value="BLACTAMASEA"/>
</dbReference>
<keyword evidence="3 5" id="KW-0378">Hydrolase</keyword>
<dbReference type="Pfam" id="PF13354">
    <property type="entry name" value="Beta-lactamase2"/>
    <property type="match status" value="1"/>
</dbReference>
<evidence type="ECO:0000256" key="5">
    <source>
        <dbReference type="RuleBase" id="RU361140"/>
    </source>
</evidence>
<keyword evidence="6" id="KW-0732">Signal</keyword>
<evidence type="ECO:0000313" key="8">
    <source>
        <dbReference type="EMBL" id="MFD1325889.1"/>
    </source>
</evidence>
<dbReference type="EC" id="3.5.2.6" evidence="2 5"/>
<dbReference type="Proteomes" id="UP001597260">
    <property type="component" value="Unassembled WGS sequence"/>
</dbReference>
<evidence type="ECO:0000256" key="2">
    <source>
        <dbReference type="ARBA" id="ARBA00012865"/>
    </source>
</evidence>
<dbReference type="SUPFAM" id="SSF56601">
    <property type="entry name" value="beta-lactamase/transpeptidase-like"/>
    <property type="match status" value="1"/>
</dbReference>
<dbReference type="PROSITE" id="PS00146">
    <property type="entry name" value="BETA_LACTAMASE_A"/>
    <property type="match status" value="1"/>
</dbReference>
<dbReference type="RefSeq" id="WP_377578834.1">
    <property type="nucleotide sequence ID" value="NZ_JBHTMP010000100.1"/>
</dbReference>
<feature type="domain" description="Beta-lactamase class A catalytic" evidence="7">
    <location>
        <begin position="66"/>
        <end position="280"/>
    </location>
</feature>
<dbReference type="NCBIfam" id="NF033103">
    <property type="entry name" value="bla_class_A"/>
    <property type="match status" value="1"/>
</dbReference>
<keyword evidence="9" id="KW-1185">Reference proteome</keyword>
<comment type="caution">
    <text evidence="8">The sequence shown here is derived from an EMBL/GenBank/DDBJ whole genome shotgun (WGS) entry which is preliminary data.</text>
</comment>
<keyword evidence="4 5" id="KW-0046">Antibiotic resistance</keyword>
<evidence type="ECO:0000256" key="3">
    <source>
        <dbReference type="ARBA" id="ARBA00022801"/>
    </source>
</evidence>
<dbReference type="PANTHER" id="PTHR35333">
    <property type="entry name" value="BETA-LACTAMASE"/>
    <property type="match status" value="1"/>
</dbReference>
<organism evidence="8 9">
    <name type="scientific">Micromonospora sonneratiae</name>
    <dbReference type="NCBI Taxonomy" id="1184706"/>
    <lineage>
        <taxon>Bacteria</taxon>
        <taxon>Bacillati</taxon>
        <taxon>Actinomycetota</taxon>
        <taxon>Actinomycetes</taxon>
        <taxon>Micromonosporales</taxon>
        <taxon>Micromonosporaceae</taxon>
        <taxon>Micromonospora</taxon>
    </lineage>
</organism>
<evidence type="ECO:0000256" key="6">
    <source>
        <dbReference type="SAM" id="SignalP"/>
    </source>
</evidence>
<dbReference type="GO" id="GO:0008800">
    <property type="term" value="F:beta-lactamase activity"/>
    <property type="evidence" value="ECO:0007669"/>
    <property type="project" value="UniProtKB-EC"/>
</dbReference>
<reference evidence="9" key="1">
    <citation type="journal article" date="2019" name="Int. J. Syst. Evol. Microbiol.">
        <title>The Global Catalogue of Microorganisms (GCM) 10K type strain sequencing project: providing services to taxonomists for standard genome sequencing and annotation.</title>
        <authorList>
            <consortium name="The Broad Institute Genomics Platform"/>
            <consortium name="The Broad Institute Genome Sequencing Center for Infectious Disease"/>
            <person name="Wu L."/>
            <person name="Ma J."/>
        </authorList>
    </citation>
    <scope>NUCLEOTIDE SEQUENCE [LARGE SCALE GENOMIC DNA]</scope>
    <source>
        <strain evidence="9">JCM 31037</strain>
    </source>
</reference>
<dbReference type="InterPro" id="IPR045155">
    <property type="entry name" value="Beta-lactam_cat"/>
</dbReference>
<gene>
    <name evidence="8" type="primary">bla</name>
    <name evidence="8" type="ORF">ACFQ4H_32900</name>
</gene>
<dbReference type="PANTHER" id="PTHR35333:SF3">
    <property type="entry name" value="BETA-LACTAMASE-TYPE TRANSPEPTIDASE FOLD CONTAINING PROTEIN"/>
    <property type="match status" value="1"/>
</dbReference>
<evidence type="ECO:0000259" key="7">
    <source>
        <dbReference type="Pfam" id="PF13354"/>
    </source>
</evidence>
<comment type="similarity">
    <text evidence="1 5">Belongs to the class-A beta-lactamase family.</text>
</comment>
<protein>
    <recommendedName>
        <fullName evidence="2 5">Beta-lactamase</fullName>
        <ecNumber evidence="2 5">3.5.2.6</ecNumber>
    </recommendedName>
</protein>
<evidence type="ECO:0000313" key="9">
    <source>
        <dbReference type="Proteomes" id="UP001597260"/>
    </source>
</evidence>
<dbReference type="InterPro" id="IPR012338">
    <property type="entry name" value="Beta-lactam/transpept-like"/>
</dbReference>
<feature type="chain" id="PRO_5047226743" description="Beta-lactamase" evidence="6">
    <location>
        <begin position="29"/>
        <end position="313"/>
    </location>
</feature>
<dbReference type="EMBL" id="JBHTMP010000100">
    <property type="protein sequence ID" value="MFD1325889.1"/>
    <property type="molecule type" value="Genomic_DNA"/>
</dbReference>
<evidence type="ECO:0000256" key="1">
    <source>
        <dbReference type="ARBA" id="ARBA00009009"/>
    </source>
</evidence>
<dbReference type="InterPro" id="IPR000871">
    <property type="entry name" value="Beta-lactam_class-A"/>
</dbReference>
<evidence type="ECO:0000256" key="4">
    <source>
        <dbReference type="ARBA" id="ARBA00023251"/>
    </source>
</evidence>
<accession>A0ABW3YRR5</accession>
<comment type="catalytic activity">
    <reaction evidence="5">
        <text>a beta-lactam + H2O = a substituted beta-amino acid</text>
        <dbReference type="Rhea" id="RHEA:20401"/>
        <dbReference type="ChEBI" id="CHEBI:15377"/>
        <dbReference type="ChEBI" id="CHEBI:35627"/>
        <dbReference type="ChEBI" id="CHEBI:140347"/>
        <dbReference type="EC" id="3.5.2.6"/>
    </reaction>
</comment>